<evidence type="ECO:0000313" key="1">
    <source>
        <dbReference type="EMBL" id="NEI52698.1"/>
    </source>
</evidence>
<dbReference type="RefSeq" id="WP_164566544.1">
    <property type="nucleotide sequence ID" value="NZ_WUFC01000046.1"/>
</dbReference>
<dbReference type="EMBL" id="WUFC01000046">
    <property type="protein sequence ID" value="NEI52698.1"/>
    <property type="molecule type" value="Genomic_DNA"/>
</dbReference>
<evidence type="ECO:0000313" key="2">
    <source>
        <dbReference type="Proteomes" id="UP000661163"/>
    </source>
</evidence>
<dbReference type="AlphaFoldDB" id="A0AAE4YYQ0"/>
<reference evidence="1 2" key="1">
    <citation type="submission" date="2019-12" db="EMBL/GenBank/DDBJ databases">
        <title>Rhizobium genotypes associated with high levels of biological nitrogen fixation by grain legumes in a temperate-maritime cropping system.</title>
        <authorList>
            <person name="Maluk M."/>
            <person name="Francesc Ferrando Molina F."/>
            <person name="Lopez Del Egido L."/>
            <person name="Lafos M."/>
            <person name="Langarica-Fuentes A."/>
            <person name="Gebre Yohannes G."/>
            <person name="Young M.W."/>
            <person name="Martin P."/>
            <person name="Gantlett R."/>
            <person name="Kenicer G."/>
            <person name="Hawes C."/>
            <person name="Begg G.S."/>
            <person name="Quilliam R.S."/>
            <person name="Squire G.R."/>
            <person name="Poole P.S."/>
            <person name="Young P.W."/>
            <person name="Iannetta P.M."/>
            <person name="James E.K."/>
        </authorList>
    </citation>
    <scope>NUCLEOTIDE SEQUENCE [LARGE SCALE GENOMIC DNA]</scope>
    <source>
        <strain evidence="1 2">JHI985</strain>
    </source>
</reference>
<sequence length="169" mass="19370">MQPRVFKQEHLPGLTRADLHEMMVAYGMLEFERRGAAPFMWIIKNGPHVYWIETPWQNDAEKEASTDILRNLMQKMNAEAYSFMTEAWVAVETATPDGKFPADVVPPSRRLKNERDDVLIIHTFDADGGFDSTRFLVTIRDNGRNYLGPRVDEGALGMVPSGRMWNLLK</sequence>
<protein>
    <submittedName>
        <fullName evidence="1">Uncharacterized protein</fullName>
    </submittedName>
</protein>
<comment type="caution">
    <text evidence="1">The sequence shown here is derived from an EMBL/GenBank/DDBJ whole genome shotgun (WGS) entry which is preliminary data.</text>
</comment>
<name>A0AAE4YYQ0_9HYPH</name>
<gene>
    <name evidence="1" type="ORF">GR217_34330</name>
</gene>
<dbReference type="Proteomes" id="UP000661163">
    <property type="component" value="Unassembled WGS sequence"/>
</dbReference>
<proteinExistence type="predicted"/>
<organism evidence="1 2">
    <name type="scientific">Rhizobium ruizarguesonis</name>
    <dbReference type="NCBI Taxonomy" id="2081791"/>
    <lineage>
        <taxon>Bacteria</taxon>
        <taxon>Pseudomonadati</taxon>
        <taxon>Pseudomonadota</taxon>
        <taxon>Alphaproteobacteria</taxon>
        <taxon>Hyphomicrobiales</taxon>
        <taxon>Rhizobiaceae</taxon>
        <taxon>Rhizobium/Agrobacterium group</taxon>
        <taxon>Rhizobium</taxon>
    </lineage>
</organism>
<accession>A0AAE4YYQ0</accession>